<dbReference type="EMBL" id="JAKGAS010000011">
    <property type="protein sequence ID" value="MCF2949792.1"/>
    <property type="molecule type" value="Genomic_DNA"/>
</dbReference>
<name>A0ABS9DCP5_9ALTE</name>
<reference evidence="1 2" key="1">
    <citation type="submission" date="2022-01" db="EMBL/GenBank/DDBJ databases">
        <title>Paraglaciecola sp. G1-23.</title>
        <authorList>
            <person name="Jin M.S."/>
            <person name="Han D.M."/>
            <person name="Kim H.M."/>
            <person name="Jeon C.O."/>
        </authorList>
    </citation>
    <scope>NUCLEOTIDE SEQUENCE [LARGE SCALE GENOMIC DNA]</scope>
    <source>
        <strain evidence="1 2">G1-23</strain>
    </source>
</reference>
<comment type="caution">
    <text evidence="1">The sequence shown here is derived from an EMBL/GenBank/DDBJ whole genome shotgun (WGS) entry which is preliminary data.</text>
</comment>
<gene>
    <name evidence="1" type="ORF">L0668_16860</name>
</gene>
<keyword evidence="2" id="KW-1185">Reference proteome</keyword>
<evidence type="ECO:0000313" key="1">
    <source>
        <dbReference type="EMBL" id="MCF2949792.1"/>
    </source>
</evidence>
<evidence type="ECO:0000313" key="2">
    <source>
        <dbReference type="Proteomes" id="UP001521137"/>
    </source>
</evidence>
<proteinExistence type="predicted"/>
<organism evidence="1 2">
    <name type="scientific">Paraglaciecola algarum</name>
    <dbReference type="NCBI Taxonomy" id="3050085"/>
    <lineage>
        <taxon>Bacteria</taxon>
        <taxon>Pseudomonadati</taxon>
        <taxon>Pseudomonadota</taxon>
        <taxon>Gammaproteobacteria</taxon>
        <taxon>Alteromonadales</taxon>
        <taxon>Alteromonadaceae</taxon>
        <taxon>Paraglaciecola</taxon>
    </lineage>
</organism>
<accession>A0ABS9DCP5</accession>
<sequence length="86" mass="9970">MAYDKTPHGYLRWDTPVAPEHENATRKWFGYELQPQSLITIRGIGIYEPMINANVDRPLGTGDWLIMLFHHPPRLDKKSKFGFNSS</sequence>
<dbReference type="Proteomes" id="UP001521137">
    <property type="component" value="Unassembled WGS sequence"/>
</dbReference>
<protein>
    <submittedName>
        <fullName evidence="1">Uncharacterized protein</fullName>
    </submittedName>
</protein>
<dbReference type="RefSeq" id="WP_235313894.1">
    <property type="nucleotide sequence ID" value="NZ_JAKGAS010000011.1"/>
</dbReference>